<dbReference type="Proteomes" id="UP000320421">
    <property type="component" value="Chromosome"/>
</dbReference>
<keyword evidence="1" id="KW-0175">Coiled coil</keyword>
<accession>A0A517PJW1</accession>
<feature type="coiled-coil region" evidence="1">
    <location>
        <begin position="183"/>
        <end position="249"/>
    </location>
</feature>
<evidence type="ECO:0000256" key="1">
    <source>
        <dbReference type="SAM" id="Coils"/>
    </source>
</evidence>
<reference evidence="2 3" key="1">
    <citation type="submission" date="2019-02" db="EMBL/GenBank/DDBJ databases">
        <title>Deep-cultivation of Planctomycetes and their phenomic and genomic characterization uncovers novel biology.</title>
        <authorList>
            <person name="Wiegand S."/>
            <person name="Jogler M."/>
            <person name="Boedeker C."/>
            <person name="Pinto D."/>
            <person name="Vollmers J."/>
            <person name="Rivas-Marin E."/>
            <person name="Kohn T."/>
            <person name="Peeters S.H."/>
            <person name="Heuer A."/>
            <person name="Rast P."/>
            <person name="Oberbeckmann S."/>
            <person name="Bunk B."/>
            <person name="Jeske O."/>
            <person name="Meyerdierks A."/>
            <person name="Storesund J.E."/>
            <person name="Kallscheuer N."/>
            <person name="Luecker S."/>
            <person name="Lage O.M."/>
            <person name="Pohl T."/>
            <person name="Merkel B.J."/>
            <person name="Hornburger P."/>
            <person name="Mueller R.-W."/>
            <person name="Bruemmer F."/>
            <person name="Labrenz M."/>
            <person name="Spormann A.M."/>
            <person name="Op den Camp H."/>
            <person name="Overmann J."/>
            <person name="Amann R."/>
            <person name="Jetten M.S.M."/>
            <person name="Mascher T."/>
            <person name="Medema M.H."/>
            <person name="Devos D.P."/>
            <person name="Kaster A.-K."/>
            <person name="Ovreas L."/>
            <person name="Rohde M."/>
            <person name="Galperin M.Y."/>
            <person name="Jogler C."/>
        </authorList>
    </citation>
    <scope>NUCLEOTIDE SEQUENCE [LARGE SCALE GENOMIC DNA]</scope>
    <source>
        <strain evidence="2 3">HG66A1</strain>
    </source>
</reference>
<dbReference type="OrthoDB" id="9766126at2"/>
<dbReference type="Gene3D" id="3.40.50.410">
    <property type="entry name" value="von Willebrand factor, type A domain"/>
    <property type="match status" value="1"/>
</dbReference>
<dbReference type="InterPro" id="IPR036465">
    <property type="entry name" value="vWFA_dom_sf"/>
</dbReference>
<keyword evidence="3" id="KW-1185">Reference proteome</keyword>
<dbReference type="CDD" id="cd00198">
    <property type="entry name" value="vWFA"/>
    <property type="match status" value="1"/>
</dbReference>
<organism evidence="2 3">
    <name type="scientific">Gimesia chilikensis</name>
    <dbReference type="NCBI Taxonomy" id="2605989"/>
    <lineage>
        <taxon>Bacteria</taxon>
        <taxon>Pseudomonadati</taxon>
        <taxon>Planctomycetota</taxon>
        <taxon>Planctomycetia</taxon>
        <taxon>Planctomycetales</taxon>
        <taxon>Planctomycetaceae</taxon>
        <taxon>Gimesia</taxon>
    </lineage>
</organism>
<sequence length="566" mass="64913">MTDKRLTGGIIHTYQKYDPKRIPDPMQPPPDLVSPALNHMMYYGSMRELTEEELARAIRLDPSQIAGLGPSLDALLAMLEERKRKILATYETDGVRKKARRSYHDYAKQIQPPRKYKDYYRQAVREEQIYDLERLWYRINDDQSPFSKGLVQLVDRLGDKYEIDELAANYHFTGRTSLTIPEALEIKAELEKIDELLKQLEEARETAQIAIIDMEALSEFTQPGDMETLEAIQKQVRDMLREMADQQGLEFSKGQFRLTPKAYRLFQSRILERIFSDLQASRTGRHTGPVVGEGAVEMPSTKPYEFGDSVSNMDITQSFTNAILRDGPGLPIRLKSDDLVIHKTRNTPKCATTVLMDMSGSMRYEGQYVNVKQMGLALEALIHGEFPGDYLQFIEMYTFAKPRTVGEIAEMMPKPVTIFDPVVRLKVDMSDEKISESIIPPHFTNIQHGLQLSRNFLALQDTPNKQIILITDGLPTAHFEGEQLYLLYPPDPQTESATMREAYLCHREGITINIFLIPSWSQSSEDIQFAHRLAEATQGRVFFTAGRDLDRYVVWDYVSHRKDIIG</sequence>
<dbReference type="RefSeq" id="WP_145181468.1">
    <property type="nucleotide sequence ID" value="NZ_CP036266.1"/>
</dbReference>
<gene>
    <name evidence="2" type="ORF">HG66A1_14340</name>
</gene>
<dbReference type="AlphaFoldDB" id="A0A517PJW1"/>
<proteinExistence type="predicted"/>
<evidence type="ECO:0000313" key="3">
    <source>
        <dbReference type="Proteomes" id="UP000320421"/>
    </source>
</evidence>
<protein>
    <recommendedName>
        <fullName evidence="4">VWFA domain-containing protein</fullName>
    </recommendedName>
</protein>
<evidence type="ECO:0008006" key="4">
    <source>
        <dbReference type="Google" id="ProtNLM"/>
    </source>
</evidence>
<name>A0A517PJW1_9PLAN</name>
<evidence type="ECO:0000313" key="2">
    <source>
        <dbReference type="EMBL" id="QDT19666.1"/>
    </source>
</evidence>
<dbReference type="EMBL" id="CP036266">
    <property type="protein sequence ID" value="QDT19666.1"/>
    <property type="molecule type" value="Genomic_DNA"/>
</dbReference>
<dbReference type="SUPFAM" id="SSF53300">
    <property type="entry name" value="vWA-like"/>
    <property type="match status" value="1"/>
</dbReference>